<dbReference type="InterPro" id="IPR042177">
    <property type="entry name" value="Cell/Rod_1"/>
</dbReference>
<dbReference type="AlphaFoldDB" id="A0A1G9TA63"/>
<reference evidence="8" key="1">
    <citation type="submission" date="2016-10" db="EMBL/GenBank/DDBJ databases">
        <authorList>
            <person name="Varghese N."/>
            <person name="Submissions S."/>
        </authorList>
    </citation>
    <scope>NUCLEOTIDE SEQUENCE [LARGE SCALE GENOMIC DNA]</scope>
    <source>
        <strain evidence="8">DSM 24536</strain>
    </source>
</reference>
<sequence>MRNLWLFISKYNAFFLLIIFFTISLILLIKNNSYQRASVWNSSNQLIGRSYERVNEISSYLTLGKTNDSLAAENAKLRNQLATSFKSDSIKQITVRDTTLKQQYTYTVARVINNSVHQKNNYLTINRGTKHGIAKGMGVTSAKGIVGIVLNVNENFATIRSLLHTETKVSANVNGNIGSLVWGDGNYDPRFAYLKDIQSHLIIKKGARVVTSEFSLFPEGTNIGYVAETRAKDGDSSLDIKVKLDTDFATLQYVYVINNLLSAEQLSLEAQNKVE</sequence>
<dbReference type="RefSeq" id="WP_090704495.1">
    <property type="nucleotide sequence ID" value="NZ_FNHH01000012.1"/>
</dbReference>
<dbReference type="Gene3D" id="2.40.10.350">
    <property type="entry name" value="Rod shape-determining protein MreC, domain 2"/>
    <property type="match status" value="1"/>
</dbReference>
<keyword evidence="3" id="KW-0133">Cell shape</keyword>
<proteinExistence type="inferred from homology"/>
<dbReference type="STRING" id="990371.SAMN05421813_11272"/>
<dbReference type="PANTHER" id="PTHR34138">
    <property type="entry name" value="CELL SHAPE-DETERMINING PROTEIN MREC"/>
    <property type="match status" value="1"/>
</dbReference>
<feature type="domain" description="Rod shape-determining protein MreC beta-barrel core" evidence="6">
    <location>
        <begin position="111"/>
        <end position="257"/>
    </location>
</feature>
<evidence type="ECO:0000259" key="6">
    <source>
        <dbReference type="Pfam" id="PF04085"/>
    </source>
</evidence>
<keyword evidence="5" id="KW-1133">Transmembrane helix</keyword>
<organism evidence="7 8">
    <name type="scientific">Daejeonella rubra</name>
    <dbReference type="NCBI Taxonomy" id="990371"/>
    <lineage>
        <taxon>Bacteria</taxon>
        <taxon>Pseudomonadati</taxon>
        <taxon>Bacteroidota</taxon>
        <taxon>Sphingobacteriia</taxon>
        <taxon>Sphingobacteriales</taxon>
        <taxon>Sphingobacteriaceae</taxon>
        <taxon>Daejeonella</taxon>
    </lineage>
</organism>
<evidence type="ECO:0000256" key="5">
    <source>
        <dbReference type="SAM" id="Phobius"/>
    </source>
</evidence>
<protein>
    <recommendedName>
        <fullName evidence="2">Cell shape-determining protein MreC</fullName>
    </recommendedName>
    <alternativeName>
        <fullName evidence="4">Cell shape protein MreC</fullName>
    </alternativeName>
</protein>
<gene>
    <name evidence="7" type="ORF">SAMN05421813_11272</name>
</gene>
<keyword evidence="5" id="KW-0812">Transmembrane</keyword>
<dbReference type="EMBL" id="FNHH01000012">
    <property type="protein sequence ID" value="SDM44536.1"/>
    <property type="molecule type" value="Genomic_DNA"/>
</dbReference>
<dbReference type="Gene3D" id="2.40.10.340">
    <property type="entry name" value="Rod shape-determining protein MreC, domain 1"/>
    <property type="match status" value="1"/>
</dbReference>
<evidence type="ECO:0000256" key="1">
    <source>
        <dbReference type="ARBA" id="ARBA00009369"/>
    </source>
</evidence>
<dbReference type="Proteomes" id="UP000199226">
    <property type="component" value="Unassembled WGS sequence"/>
</dbReference>
<dbReference type="GO" id="GO:0005886">
    <property type="term" value="C:plasma membrane"/>
    <property type="evidence" value="ECO:0007669"/>
    <property type="project" value="TreeGrafter"/>
</dbReference>
<feature type="transmembrane region" description="Helical" evidence="5">
    <location>
        <begin position="12"/>
        <end position="29"/>
    </location>
</feature>
<comment type="similarity">
    <text evidence="1">Belongs to the MreC family.</text>
</comment>
<evidence type="ECO:0000256" key="4">
    <source>
        <dbReference type="ARBA" id="ARBA00032089"/>
    </source>
</evidence>
<dbReference type="InterPro" id="IPR055342">
    <property type="entry name" value="MreC_beta-barrel_core"/>
</dbReference>
<dbReference type="InterPro" id="IPR042175">
    <property type="entry name" value="Cell/Rod_MreC_2"/>
</dbReference>
<dbReference type="InterPro" id="IPR007221">
    <property type="entry name" value="MreC"/>
</dbReference>
<dbReference type="GO" id="GO:0008360">
    <property type="term" value="P:regulation of cell shape"/>
    <property type="evidence" value="ECO:0007669"/>
    <property type="project" value="UniProtKB-KW"/>
</dbReference>
<evidence type="ECO:0000313" key="7">
    <source>
        <dbReference type="EMBL" id="SDM44536.1"/>
    </source>
</evidence>
<evidence type="ECO:0000256" key="2">
    <source>
        <dbReference type="ARBA" id="ARBA00013855"/>
    </source>
</evidence>
<dbReference type="OrthoDB" id="9811827at2"/>
<dbReference type="PANTHER" id="PTHR34138:SF1">
    <property type="entry name" value="CELL SHAPE-DETERMINING PROTEIN MREC"/>
    <property type="match status" value="1"/>
</dbReference>
<name>A0A1G9TA63_9SPHI</name>
<evidence type="ECO:0000313" key="8">
    <source>
        <dbReference type="Proteomes" id="UP000199226"/>
    </source>
</evidence>
<keyword evidence="8" id="KW-1185">Reference proteome</keyword>
<dbReference type="NCBIfam" id="NF010532">
    <property type="entry name" value="PRK13922.9-3"/>
    <property type="match status" value="1"/>
</dbReference>
<evidence type="ECO:0000256" key="3">
    <source>
        <dbReference type="ARBA" id="ARBA00022960"/>
    </source>
</evidence>
<dbReference type="Pfam" id="PF04085">
    <property type="entry name" value="MreC"/>
    <property type="match status" value="1"/>
</dbReference>
<accession>A0A1G9TA63</accession>
<keyword evidence="5" id="KW-0472">Membrane</keyword>